<dbReference type="SUPFAM" id="SSF51735">
    <property type="entry name" value="NAD(P)-binding Rossmann-fold domains"/>
    <property type="match status" value="1"/>
</dbReference>
<dbReference type="AlphaFoldDB" id="A0A8H7W7Z8"/>
<dbReference type="InterPro" id="IPR036291">
    <property type="entry name" value="NAD(P)-bd_dom_sf"/>
</dbReference>
<accession>A0A8H7W7Z8</accession>
<dbReference type="Gene3D" id="3.40.50.720">
    <property type="entry name" value="NAD(P)-binding Rossmann-like Domain"/>
    <property type="match status" value="1"/>
</dbReference>
<dbReference type="Proteomes" id="UP000664132">
    <property type="component" value="Unassembled WGS sequence"/>
</dbReference>
<evidence type="ECO:0000256" key="2">
    <source>
        <dbReference type="ARBA" id="ARBA00023002"/>
    </source>
</evidence>
<dbReference type="PANTHER" id="PTHR43669">
    <property type="entry name" value="5-KETO-D-GLUCONATE 5-REDUCTASE"/>
    <property type="match status" value="1"/>
</dbReference>
<proteinExistence type="inferred from homology"/>
<protein>
    <recommendedName>
        <fullName evidence="5">Short-chain dehydrogenase</fullName>
    </recommendedName>
</protein>
<dbReference type="EMBL" id="JAFJYH010000213">
    <property type="protein sequence ID" value="KAG4415678.1"/>
    <property type="molecule type" value="Genomic_DNA"/>
</dbReference>
<dbReference type="Pfam" id="PF13561">
    <property type="entry name" value="adh_short_C2"/>
    <property type="match status" value="1"/>
</dbReference>
<organism evidence="3 4">
    <name type="scientific">Cadophora malorum</name>
    <dbReference type="NCBI Taxonomy" id="108018"/>
    <lineage>
        <taxon>Eukaryota</taxon>
        <taxon>Fungi</taxon>
        <taxon>Dikarya</taxon>
        <taxon>Ascomycota</taxon>
        <taxon>Pezizomycotina</taxon>
        <taxon>Leotiomycetes</taxon>
        <taxon>Helotiales</taxon>
        <taxon>Ploettnerulaceae</taxon>
        <taxon>Cadophora</taxon>
    </lineage>
</organism>
<gene>
    <name evidence="3" type="ORF">IFR04_011183</name>
</gene>
<sequence length="239" mass="25730">MSSNIILILGTGPNVGIHITKHFSENGYKTAAVARNPSVDVNNAADLVIKADFSDASNIKAIFVEVKKKLGVPNVVVYNAYANPMGATGDPFTVPLNDFVAGLNINMISPYAAMSEAITGFKDLPKETLKTFIYTGNVCLHLVMPVALNLALGKRGVGHMIENAVTLYEKEGYNFYFADERFADASPMYQSLNGDAHADFYLDLATKKEQGPWEATFVKGHGYVDFGGRIGTIPTIGGA</sequence>
<keyword evidence="4" id="KW-1185">Reference proteome</keyword>
<name>A0A8H7W7Z8_9HELO</name>
<dbReference type="OrthoDB" id="5336600at2759"/>
<comment type="similarity">
    <text evidence="1">Belongs to the short-chain dehydrogenases/reductases (SDR) family.</text>
</comment>
<comment type="caution">
    <text evidence="3">The sequence shown here is derived from an EMBL/GenBank/DDBJ whole genome shotgun (WGS) entry which is preliminary data.</text>
</comment>
<evidence type="ECO:0008006" key="5">
    <source>
        <dbReference type="Google" id="ProtNLM"/>
    </source>
</evidence>
<reference evidence="3" key="1">
    <citation type="submission" date="2021-02" db="EMBL/GenBank/DDBJ databases">
        <title>Genome sequence Cadophora malorum strain M34.</title>
        <authorList>
            <person name="Stefanovic E."/>
            <person name="Vu D."/>
            <person name="Scully C."/>
            <person name="Dijksterhuis J."/>
            <person name="Roader J."/>
            <person name="Houbraken J."/>
        </authorList>
    </citation>
    <scope>NUCLEOTIDE SEQUENCE</scope>
    <source>
        <strain evidence="3">M34</strain>
    </source>
</reference>
<dbReference type="InterPro" id="IPR002347">
    <property type="entry name" value="SDR_fam"/>
</dbReference>
<evidence type="ECO:0000256" key="1">
    <source>
        <dbReference type="ARBA" id="ARBA00006484"/>
    </source>
</evidence>
<keyword evidence="2" id="KW-0560">Oxidoreductase</keyword>
<evidence type="ECO:0000313" key="3">
    <source>
        <dbReference type="EMBL" id="KAG4415678.1"/>
    </source>
</evidence>
<evidence type="ECO:0000313" key="4">
    <source>
        <dbReference type="Proteomes" id="UP000664132"/>
    </source>
</evidence>
<dbReference type="PANTHER" id="PTHR43669:SF4">
    <property type="entry name" value="SHORT-CHAIN DEHYDROGENASE"/>
    <property type="match status" value="1"/>
</dbReference>
<dbReference type="GO" id="GO:0016491">
    <property type="term" value="F:oxidoreductase activity"/>
    <property type="evidence" value="ECO:0007669"/>
    <property type="project" value="UniProtKB-KW"/>
</dbReference>